<accession>A0ACC1MT75</accession>
<sequence length="215" mass="23202">MKNFIKQTALIRPPPSATGPEYSAVPTYEEHGDGYYQTGPAPETRQPNMAYVYGLTCFVSLGGFLFGWDQGVMAMIIADERWLKLMQPANDCKWLSLLSGGPLPPTRVYASARLPLIVPGVRSVGFVISIYNIGCVVGALTVGFFADVCGRERTISLASTVFIVGALIQAASYTIAQIVGKAHYGFPFAFILHHLVLAFSSSARCGTTRRVSLGT</sequence>
<evidence type="ECO:0000313" key="1">
    <source>
        <dbReference type="EMBL" id="KAJ2969857.1"/>
    </source>
</evidence>
<dbReference type="EMBL" id="JAPDGR010003875">
    <property type="protein sequence ID" value="KAJ2969857.1"/>
    <property type="molecule type" value="Genomic_DNA"/>
</dbReference>
<evidence type="ECO:0000313" key="2">
    <source>
        <dbReference type="Proteomes" id="UP001143856"/>
    </source>
</evidence>
<proteinExistence type="predicted"/>
<keyword evidence="2" id="KW-1185">Reference proteome</keyword>
<comment type="caution">
    <text evidence="1">The sequence shown here is derived from an EMBL/GenBank/DDBJ whole genome shotgun (WGS) entry which is preliminary data.</text>
</comment>
<protein>
    <submittedName>
        <fullName evidence="1">Uncharacterized protein</fullName>
    </submittedName>
</protein>
<name>A0ACC1MT75_9PEZI</name>
<dbReference type="Proteomes" id="UP001143856">
    <property type="component" value="Unassembled WGS sequence"/>
</dbReference>
<reference evidence="1" key="1">
    <citation type="submission" date="2022-10" db="EMBL/GenBank/DDBJ databases">
        <title>Genome Sequence of Xylaria curta.</title>
        <authorList>
            <person name="Buettner E."/>
        </authorList>
    </citation>
    <scope>NUCLEOTIDE SEQUENCE</scope>
    <source>
        <strain evidence="1">Babe10</strain>
    </source>
</reference>
<organism evidence="1 2">
    <name type="scientific">Xylaria curta</name>
    <dbReference type="NCBI Taxonomy" id="42375"/>
    <lineage>
        <taxon>Eukaryota</taxon>
        <taxon>Fungi</taxon>
        <taxon>Dikarya</taxon>
        <taxon>Ascomycota</taxon>
        <taxon>Pezizomycotina</taxon>
        <taxon>Sordariomycetes</taxon>
        <taxon>Xylariomycetidae</taxon>
        <taxon>Xylariales</taxon>
        <taxon>Xylariaceae</taxon>
        <taxon>Xylaria</taxon>
    </lineage>
</organism>
<gene>
    <name evidence="1" type="ORF">NUW58_g9872</name>
</gene>